<evidence type="ECO:0000313" key="4">
    <source>
        <dbReference type="EMBL" id="MDT0264057.1"/>
    </source>
</evidence>
<protein>
    <submittedName>
        <fullName evidence="4">Response regulator transcription factor</fullName>
    </submittedName>
</protein>
<dbReference type="InterPro" id="IPR058245">
    <property type="entry name" value="NreC/VraR/RcsB-like_REC"/>
</dbReference>
<dbReference type="Proteomes" id="UP001183176">
    <property type="component" value="Unassembled WGS sequence"/>
</dbReference>
<dbReference type="SUPFAM" id="SSF52172">
    <property type="entry name" value="CheY-like"/>
    <property type="match status" value="1"/>
</dbReference>
<dbReference type="RefSeq" id="WP_311425200.1">
    <property type="nucleotide sequence ID" value="NZ_JAVREH010000067.1"/>
</dbReference>
<proteinExistence type="predicted"/>
<keyword evidence="5" id="KW-1185">Reference proteome</keyword>
<dbReference type="PROSITE" id="PS50110">
    <property type="entry name" value="RESPONSE_REGULATORY"/>
    <property type="match status" value="1"/>
</dbReference>
<dbReference type="EMBL" id="JAVREH010000067">
    <property type="protein sequence ID" value="MDT0264057.1"/>
    <property type="molecule type" value="Genomic_DNA"/>
</dbReference>
<name>A0ABU2JGD6_9ACTN</name>
<gene>
    <name evidence="4" type="ORF">RM423_22040</name>
</gene>
<dbReference type="InterPro" id="IPR050595">
    <property type="entry name" value="Bact_response_regulator"/>
</dbReference>
<dbReference type="PANTHER" id="PTHR44591:SF3">
    <property type="entry name" value="RESPONSE REGULATORY DOMAIN-CONTAINING PROTEIN"/>
    <property type="match status" value="1"/>
</dbReference>
<dbReference type="PANTHER" id="PTHR44591">
    <property type="entry name" value="STRESS RESPONSE REGULATOR PROTEIN 1"/>
    <property type="match status" value="1"/>
</dbReference>
<accession>A0ABU2JGD6</accession>
<keyword evidence="1 2" id="KW-0597">Phosphoprotein</keyword>
<organism evidence="4 5">
    <name type="scientific">Jatrophihabitans lederbergiae</name>
    <dbReference type="NCBI Taxonomy" id="3075547"/>
    <lineage>
        <taxon>Bacteria</taxon>
        <taxon>Bacillati</taxon>
        <taxon>Actinomycetota</taxon>
        <taxon>Actinomycetes</taxon>
        <taxon>Jatrophihabitantales</taxon>
        <taxon>Jatrophihabitantaceae</taxon>
        <taxon>Jatrophihabitans</taxon>
    </lineage>
</organism>
<sequence length="138" mass="14425">MSTSESANSAGRVVRVLIGDDDRRVRAALTRLLTAAGGFEVPAASGNPADMLRLAIELRPDVAIVDLLLPDAESGLQLVSTLSALPVPVVAMSSHGGLRVAALTAGARWFVHKDGKPEVVLDAVRRAVVSNLDPLRTP</sequence>
<evidence type="ECO:0000313" key="5">
    <source>
        <dbReference type="Proteomes" id="UP001183176"/>
    </source>
</evidence>
<dbReference type="InterPro" id="IPR001789">
    <property type="entry name" value="Sig_transdc_resp-reg_receiver"/>
</dbReference>
<feature type="modified residue" description="4-aspartylphosphate" evidence="2">
    <location>
        <position position="66"/>
    </location>
</feature>
<feature type="domain" description="Response regulatory" evidence="3">
    <location>
        <begin position="15"/>
        <end position="128"/>
    </location>
</feature>
<reference evidence="5" key="1">
    <citation type="submission" date="2023-07" db="EMBL/GenBank/DDBJ databases">
        <title>30 novel species of actinomycetes from the DSMZ collection.</title>
        <authorList>
            <person name="Nouioui I."/>
        </authorList>
    </citation>
    <scope>NUCLEOTIDE SEQUENCE [LARGE SCALE GENOMIC DNA]</scope>
    <source>
        <strain evidence="5">DSM 44399</strain>
    </source>
</reference>
<evidence type="ECO:0000256" key="1">
    <source>
        <dbReference type="ARBA" id="ARBA00022553"/>
    </source>
</evidence>
<evidence type="ECO:0000259" key="3">
    <source>
        <dbReference type="PROSITE" id="PS50110"/>
    </source>
</evidence>
<dbReference type="CDD" id="cd17535">
    <property type="entry name" value="REC_NarL-like"/>
    <property type="match status" value="1"/>
</dbReference>
<evidence type="ECO:0000256" key="2">
    <source>
        <dbReference type="PROSITE-ProRule" id="PRU00169"/>
    </source>
</evidence>
<comment type="caution">
    <text evidence="4">The sequence shown here is derived from an EMBL/GenBank/DDBJ whole genome shotgun (WGS) entry which is preliminary data.</text>
</comment>
<dbReference type="Gene3D" id="3.40.50.2300">
    <property type="match status" value="1"/>
</dbReference>
<dbReference type="InterPro" id="IPR011006">
    <property type="entry name" value="CheY-like_superfamily"/>
</dbReference>
<dbReference type="SMART" id="SM00448">
    <property type="entry name" value="REC"/>
    <property type="match status" value="1"/>
</dbReference>
<dbReference type="Pfam" id="PF00072">
    <property type="entry name" value="Response_reg"/>
    <property type="match status" value="1"/>
</dbReference>